<proteinExistence type="predicted"/>
<feature type="region of interest" description="Disordered" evidence="1">
    <location>
        <begin position="1"/>
        <end position="29"/>
    </location>
</feature>
<keyword evidence="4" id="KW-1185">Reference proteome</keyword>
<dbReference type="AlphaFoldDB" id="A0A7W6RAI7"/>
<sequence length="131" mass="13905">MEPPQTPDMMDRSAVAGGERRRHGPRRPLPLSGRWMAGGRWVHVLVENISLHGAALNLGAPLAPDDRGVLTLEGLDVPIPCVVCWSTGAVAGVRFVLDAAVTEALSAHIDRYAAKASLPMSWATGPADPPR</sequence>
<evidence type="ECO:0000313" key="3">
    <source>
        <dbReference type="EMBL" id="MBB4264556.1"/>
    </source>
</evidence>
<dbReference type="Pfam" id="PF07238">
    <property type="entry name" value="PilZ"/>
    <property type="match status" value="1"/>
</dbReference>
<dbReference type="Gene3D" id="2.40.10.220">
    <property type="entry name" value="predicted glycosyltransferase like domains"/>
    <property type="match status" value="1"/>
</dbReference>
<protein>
    <recommendedName>
        <fullName evidence="2">PilZ domain-containing protein</fullName>
    </recommendedName>
</protein>
<evidence type="ECO:0000259" key="2">
    <source>
        <dbReference type="Pfam" id="PF07238"/>
    </source>
</evidence>
<dbReference type="RefSeq" id="WP_184042187.1">
    <property type="nucleotide sequence ID" value="NZ_JACIGK010000001.1"/>
</dbReference>
<evidence type="ECO:0000313" key="4">
    <source>
        <dbReference type="Proteomes" id="UP000554286"/>
    </source>
</evidence>
<dbReference type="GO" id="GO:0035438">
    <property type="term" value="F:cyclic-di-GMP binding"/>
    <property type="evidence" value="ECO:0007669"/>
    <property type="project" value="InterPro"/>
</dbReference>
<feature type="domain" description="PilZ" evidence="2">
    <location>
        <begin position="21"/>
        <end position="112"/>
    </location>
</feature>
<gene>
    <name evidence="3" type="ORF">GGD89_000162</name>
</gene>
<reference evidence="3 4" key="1">
    <citation type="submission" date="2020-08" db="EMBL/GenBank/DDBJ databases">
        <title>Genome sequencing of Purple Non-Sulfur Bacteria from various extreme environments.</title>
        <authorList>
            <person name="Mayer M."/>
        </authorList>
    </citation>
    <scope>NUCLEOTIDE SEQUENCE [LARGE SCALE GENOMIC DNA]</scope>
    <source>
        <strain evidence="3 4">JA131</strain>
    </source>
</reference>
<comment type="caution">
    <text evidence="3">The sequence shown here is derived from an EMBL/GenBank/DDBJ whole genome shotgun (WGS) entry which is preliminary data.</text>
</comment>
<name>A0A7W6RAI7_9PROT</name>
<accession>A0A7W6RAI7</accession>
<dbReference type="SUPFAM" id="SSF141371">
    <property type="entry name" value="PilZ domain-like"/>
    <property type="match status" value="1"/>
</dbReference>
<dbReference type="InterPro" id="IPR009875">
    <property type="entry name" value="PilZ_domain"/>
</dbReference>
<evidence type="ECO:0000256" key="1">
    <source>
        <dbReference type="SAM" id="MobiDB-lite"/>
    </source>
</evidence>
<dbReference type="EMBL" id="JACIGK010000001">
    <property type="protein sequence ID" value="MBB4264556.1"/>
    <property type="molecule type" value="Genomic_DNA"/>
</dbReference>
<organism evidence="3 4">
    <name type="scientific">Roseospira visakhapatnamensis</name>
    <dbReference type="NCBI Taxonomy" id="390880"/>
    <lineage>
        <taxon>Bacteria</taxon>
        <taxon>Pseudomonadati</taxon>
        <taxon>Pseudomonadota</taxon>
        <taxon>Alphaproteobacteria</taxon>
        <taxon>Rhodospirillales</taxon>
        <taxon>Rhodospirillaceae</taxon>
        <taxon>Roseospira</taxon>
    </lineage>
</organism>
<dbReference type="Proteomes" id="UP000554286">
    <property type="component" value="Unassembled WGS sequence"/>
</dbReference>